<sequence length="554" mass="59950">MDKSREPSERPLSPLSDSAAAVMLESRPERLVVTPSLGYHDAWTQSVQLMIKETADAFQAVHKTMDDAVLTSWLLDLPHASGQMAKGPEVPASFIPQTTTHHHQEREDITGDRPALSKSPKSSTDKPLPSCPKTQTMNVLKKELKKALPSRASQPSKPARWAVSNGVAQFFSGTRLKRAQAQEMPSSDKTEQTRAKILNKGQQQEALKGRDSSDSSDSNGSQETTTTSSTRSTKSNIKAGKPSVLPLDEAVIHADFSMPSTPTQQAALQRPRSNSDMVIPTTNVCDLQPPPKNPQRFVFTNTKARLPTIPEVESESGDEPEEPVSRPSVDHSLPSQDSGDFIHVPGTQLSAANASFTHGRIACQIADPHVHSDEETDDTIDSSAYQIAIQGVSGGDGSQTVSYDDDENDLADDMTAWFLTFGFETHGELIPDGTASPLSLSSRSVVSTSPSTVNGDAEAPVPARPEDGDTFTEPIRFFRSHAPPRKWTPEEGSPKHYTLRDAQGQPFRLRSAPLVVGDGERDCVSEQVAESADLSVSMKQDIAALLRWMAAGGD</sequence>
<evidence type="ECO:0000256" key="1">
    <source>
        <dbReference type="SAM" id="MobiDB-lite"/>
    </source>
</evidence>
<accession>A0A0B2WQN9</accession>
<feature type="compositionally biased region" description="Low complexity" evidence="1">
    <location>
        <begin position="215"/>
        <end position="235"/>
    </location>
</feature>
<keyword evidence="3" id="KW-1185">Reference proteome</keyword>
<dbReference type="GeneID" id="63740519"/>
<dbReference type="RefSeq" id="XP_040677025.1">
    <property type="nucleotide sequence ID" value="XM_040824862.1"/>
</dbReference>
<proteinExistence type="predicted"/>
<feature type="compositionally biased region" description="Acidic residues" evidence="1">
    <location>
        <begin position="312"/>
        <end position="322"/>
    </location>
</feature>
<evidence type="ECO:0000313" key="2">
    <source>
        <dbReference type="EMBL" id="KHN95959.1"/>
    </source>
</evidence>
<dbReference type="AlphaFoldDB" id="A0A0B2WQN9"/>
<feature type="region of interest" description="Disordered" evidence="1">
    <location>
        <begin position="437"/>
        <end position="471"/>
    </location>
</feature>
<comment type="caution">
    <text evidence="2">The sequence shown here is derived from an EMBL/GenBank/DDBJ whole genome shotgun (WGS) entry which is preliminary data.</text>
</comment>
<feature type="region of interest" description="Disordered" evidence="1">
    <location>
        <begin position="200"/>
        <end position="242"/>
    </location>
</feature>
<feature type="compositionally biased region" description="Low complexity" evidence="1">
    <location>
        <begin position="437"/>
        <end position="452"/>
    </location>
</feature>
<feature type="compositionally biased region" description="Basic and acidic residues" evidence="1">
    <location>
        <begin position="102"/>
        <end position="111"/>
    </location>
</feature>
<evidence type="ECO:0000313" key="3">
    <source>
        <dbReference type="Proteomes" id="UP000030816"/>
    </source>
</evidence>
<gene>
    <name evidence="2" type="ORF">MAM_06064</name>
</gene>
<name>A0A0B2WQN9_METAS</name>
<dbReference type="OrthoDB" id="5244857at2759"/>
<reference evidence="2 3" key="1">
    <citation type="journal article" date="2014" name="Proc. Natl. Acad. Sci. U.S.A.">
        <title>Trajectory and genomic determinants of fungal-pathogen speciation and host adaptation.</title>
        <authorList>
            <person name="Hu X."/>
            <person name="Xiao G."/>
            <person name="Zheng P."/>
            <person name="Shang Y."/>
            <person name="Su Y."/>
            <person name="Zhang X."/>
            <person name="Liu X."/>
            <person name="Zhan S."/>
            <person name="St Leger R.J."/>
            <person name="Wang C."/>
        </authorList>
    </citation>
    <scope>NUCLEOTIDE SEQUENCE [LARGE SCALE GENOMIC DNA]</scope>
    <source>
        <strain evidence="2 3">ARSEF 1941</strain>
    </source>
</reference>
<organism evidence="2 3">
    <name type="scientific">Metarhizium album (strain ARSEF 1941)</name>
    <dbReference type="NCBI Taxonomy" id="1081103"/>
    <lineage>
        <taxon>Eukaryota</taxon>
        <taxon>Fungi</taxon>
        <taxon>Dikarya</taxon>
        <taxon>Ascomycota</taxon>
        <taxon>Pezizomycotina</taxon>
        <taxon>Sordariomycetes</taxon>
        <taxon>Hypocreomycetidae</taxon>
        <taxon>Hypocreales</taxon>
        <taxon>Clavicipitaceae</taxon>
        <taxon>Metarhizium</taxon>
    </lineage>
</organism>
<feature type="region of interest" description="Disordered" evidence="1">
    <location>
        <begin position="306"/>
        <end position="338"/>
    </location>
</feature>
<feature type="region of interest" description="Disordered" evidence="1">
    <location>
        <begin position="84"/>
        <end position="137"/>
    </location>
</feature>
<dbReference type="HOGENOM" id="CLU_444804_0_0_1"/>
<dbReference type="EMBL" id="AZHE01000018">
    <property type="protein sequence ID" value="KHN95959.1"/>
    <property type="molecule type" value="Genomic_DNA"/>
</dbReference>
<protein>
    <submittedName>
        <fullName evidence="2">Uncharacterized protein</fullName>
    </submittedName>
</protein>
<dbReference type="Proteomes" id="UP000030816">
    <property type="component" value="Unassembled WGS sequence"/>
</dbReference>